<dbReference type="Gene3D" id="3.50.50.60">
    <property type="entry name" value="FAD/NAD(P)-binding domain"/>
    <property type="match status" value="2"/>
</dbReference>
<evidence type="ECO:0000256" key="3">
    <source>
        <dbReference type="ARBA" id="ARBA00022630"/>
    </source>
</evidence>
<feature type="domain" description="Glucose-methanol-choline oxidoreductase C-terminal" evidence="6">
    <location>
        <begin position="416"/>
        <end position="537"/>
    </location>
</feature>
<sequence>MLLTDDAEAYDLCVIGSGPAGIILALDYARLNPHKKVLLVEYGIKQQVKENQLDSSIQINNPVNHHQPYECTNKGLGGTSATWGGRCVMYDEVDFEDRPILNGNCTWDKNILTDIKDHLPKAAEYFECGKPDFDVAALTNVTPRPIAEGFKQGIVTDTMLERYSMPTRFGDRYATEIAAQQNITLIEGFEARDFEQPNAKSKVSFLTLQHVATQKQVIVTADKFVLAAGAQESTRILLRNPQLFKNVGCVPAALGKYYQGHLSGKIASVQFYGDPKKTDYGFIKDSDGVYTRRRFQFNNKFLKDNNLLNTALWLDNPLYFDPKHRSGAMSFMYLAMITPVLGKKLAPPAIAHSITKGRINNIPAHLGNIARGAPRSFTKPAAIFYKRYISKRKLPGVFLYSPKNTYALHFHAEQIPFEENRMRLAPDGERLIVDYKLTDADVASVIKLHEVLDNWLRTIHCGELKYWFDKDELPQAIKNMSKDGLHQCGTTRISNSAEKGVVDTNLKVWGTSNIYVCSSSVFPTSGQANPTFMLGAFAVRLSRYLSYTEKKSKKTFKTQFQGVKSIDLN</sequence>
<keyword evidence="4" id="KW-0274">FAD</keyword>
<evidence type="ECO:0000256" key="1">
    <source>
        <dbReference type="ARBA" id="ARBA00001974"/>
    </source>
</evidence>
<accession>A0ABP9FS37</accession>
<dbReference type="InterPro" id="IPR051473">
    <property type="entry name" value="P2Ox-like"/>
</dbReference>
<name>A0ABP9FS37_9SPHI</name>
<evidence type="ECO:0000256" key="5">
    <source>
        <dbReference type="ARBA" id="ARBA00023002"/>
    </source>
</evidence>
<keyword evidence="5" id="KW-0560">Oxidoreductase</keyword>
<dbReference type="PANTHER" id="PTHR42784:SF1">
    <property type="entry name" value="PYRANOSE 2-OXIDASE"/>
    <property type="match status" value="1"/>
</dbReference>
<evidence type="ECO:0000256" key="4">
    <source>
        <dbReference type="ARBA" id="ARBA00022827"/>
    </source>
</evidence>
<dbReference type="InterPro" id="IPR007867">
    <property type="entry name" value="GMC_OxRtase_C"/>
</dbReference>
<dbReference type="Proteomes" id="UP001501436">
    <property type="component" value="Unassembled WGS sequence"/>
</dbReference>
<dbReference type="Pfam" id="PF05199">
    <property type="entry name" value="GMC_oxred_C"/>
    <property type="match status" value="1"/>
</dbReference>
<keyword evidence="8" id="KW-1185">Reference proteome</keyword>
<protein>
    <submittedName>
        <fullName evidence="7">GMC family oxidoreductase</fullName>
    </submittedName>
</protein>
<gene>
    <name evidence="7" type="ORF">GCM10023313_17530</name>
</gene>
<evidence type="ECO:0000313" key="7">
    <source>
        <dbReference type="EMBL" id="GAA4914631.1"/>
    </source>
</evidence>
<keyword evidence="3" id="KW-0285">Flavoprotein</keyword>
<dbReference type="InterPro" id="IPR036188">
    <property type="entry name" value="FAD/NAD-bd_sf"/>
</dbReference>
<dbReference type="EMBL" id="BAABJI010000002">
    <property type="protein sequence ID" value="GAA4914631.1"/>
    <property type="molecule type" value="Genomic_DNA"/>
</dbReference>
<dbReference type="RefSeq" id="WP_345330751.1">
    <property type="nucleotide sequence ID" value="NZ_BAABJI010000002.1"/>
</dbReference>
<comment type="caution">
    <text evidence="7">The sequence shown here is derived from an EMBL/GenBank/DDBJ whole genome shotgun (WGS) entry which is preliminary data.</text>
</comment>
<reference evidence="8" key="1">
    <citation type="journal article" date="2019" name="Int. J. Syst. Evol. Microbiol.">
        <title>The Global Catalogue of Microorganisms (GCM) 10K type strain sequencing project: providing services to taxonomists for standard genome sequencing and annotation.</title>
        <authorList>
            <consortium name="The Broad Institute Genomics Platform"/>
            <consortium name="The Broad Institute Genome Sequencing Center for Infectious Disease"/>
            <person name="Wu L."/>
            <person name="Ma J."/>
        </authorList>
    </citation>
    <scope>NUCLEOTIDE SEQUENCE [LARGE SCALE GENOMIC DNA]</scope>
    <source>
        <strain evidence="8">JCM 18283</strain>
    </source>
</reference>
<proteinExistence type="inferred from homology"/>
<evidence type="ECO:0000259" key="6">
    <source>
        <dbReference type="Pfam" id="PF05199"/>
    </source>
</evidence>
<dbReference type="SUPFAM" id="SSF51905">
    <property type="entry name" value="FAD/NAD(P)-binding domain"/>
    <property type="match status" value="1"/>
</dbReference>
<comment type="cofactor">
    <cofactor evidence="1">
        <name>FAD</name>
        <dbReference type="ChEBI" id="CHEBI:57692"/>
    </cofactor>
</comment>
<evidence type="ECO:0000313" key="8">
    <source>
        <dbReference type="Proteomes" id="UP001501436"/>
    </source>
</evidence>
<organism evidence="7 8">
    <name type="scientific">Mucilaginibacter defluvii</name>
    <dbReference type="NCBI Taxonomy" id="1196019"/>
    <lineage>
        <taxon>Bacteria</taxon>
        <taxon>Pseudomonadati</taxon>
        <taxon>Bacteroidota</taxon>
        <taxon>Sphingobacteriia</taxon>
        <taxon>Sphingobacteriales</taxon>
        <taxon>Sphingobacteriaceae</taxon>
        <taxon>Mucilaginibacter</taxon>
    </lineage>
</organism>
<comment type="similarity">
    <text evidence="2">Belongs to the GMC oxidoreductase family.</text>
</comment>
<dbReference type="PANTHER" id="PTHR42784">
    <property type="entry name" value="PYRANOSE 2-OXIDASE"/>
    <property type="match status" value="1"/>
</dbReference>
<evidence type="ECO:0000256" key="2">
    <source>
        <dbReference type="ARBA" id="ARBA00010790"/>
    </source>
</evidence>